<dbReference type="EMBL" id="UINC01172472">
    <property type="protein sequence ID" value="SVD77562.1"/>
    <property type="molecule type" value="Genomic_DNA"/>
</dbReference>
<reference evidence="1" key="1">
    <citation type="submission" date="2018-05" db="EMBL/GenBank/DDBJ databases">
        <authorList>
            <person name="Lanie J.A."/>
            <person name="Ng W.-L."/>
            <person name="Kazmierczak K.M."/>
            <person name="Andrzejewski T.M."/>
            <person name="Davidsen T.M."/>
            <person name="Wayne K.J."/>
            <person name="Tettelin H."/>
            <person name="Glass J.I."/>
            <person name="Rusch D."/>
            <person name="Podicherti R."/>
            <person name="Tsui H.-C.T."/>
            <person name="Winkler M.E."/>
        </authorList>
    </citation>
    <scope>NUCLEOTIDE SEQUENCE</scope>
</reference>
<name>A0A382Y2I6_9ZZZZ</name>
<sequence>MVSADGSLGDRIESLELEFNLLKTEIRQTLV</sequence>
<dbReference type="AlphaFoldDB" id="A0A382Y2I6"/>
<accession>A0A382Y2I6</accession>
<protein>
    <submittedName>
        <fullName evidence="1">Uncharacterized protein</fullName>
    </submittedName>
</protein>
<evidence type="ECO:0000313" key="1">
    <source>
        <dbReference type="EMBL" id="SVD77562.1"/>
    </source>
</evidence>
<organism evidence="1">
    <name type="scientific">marine metagenome</name>
    <dbReference type="NCBI Taxonomy" id="408172"/>
    <lineage>
        <taxon>unclassified sequences</taxon>
        <taxon>metagenomes</taxon>
        <taxon>ecological metagenomes</taxon>
    </lineage>
</organism>
<feature type="non-terminal residue" evidence="1">
    <location>
        <position position="31"/>
    </location>
</feature>
<gene>
    <name evidence="1" type="ORF">METZ01_LOCUS430416</name>
</gene>
<proteinExistence type="predicted"/>